<feature type="domain" description="TASOR pseudo-PARP" evidence="2">
    <location>
        <begin position="67"/>
        <end position="126"/>
    </location>
</feature>
<evidence type="ECO:0000259" key="2">
    <source>
        <dbReference type="Pfam" id="PF12509"/>
    </source>
</evidence>
<dbReference type="GO" id="GO:0045814">
    <property type="term" value="P:negative regulation of gene expression, epigenetic"/>
    <property type="evidence" value="ECO:0007669"/>
    <property type="project" value="InterPro"/>
</dbReference>
<name>A0AAD9KAU9_9ANNE</name>
<feature type="coiled-coil region" evidence="1">
    <location>
        <begin position="312"/>
        <end position="339"/>
    </location>
</feature>
<gene>
    <name evidence="3" type="ORF">LSH36_18g00030</name>
</gene>
<dbReference type="Pfam" id="PF12509">
    <property type="entry name" value="DUF3715"/>
    <property type="match status" value="2"/>
</dbReference>
<dbReference type="GO" id="GO:0005654">
    <property type="term" value="C:nucleoplasm"/>
    <property type="evidence" value="ECO:0007669"/>
    <property type="project" value="TreeGrafter"/>
</dbReference>
<feature type="domain" description="TASOR pseudo-PARP" evidence="2">
    <location>
        <begin position="135"/>
        <end position="191"/>
    </location>
</feature>
<dbReference type="InterPro" id="IPR046432">
    <property type="entry name" value="TASOR"/>
</dbReference>
<evidence type="ECO:0000256" key="1">
    <source>
        <dbReference type="SAM" id="Coils"/>
    </source>
</evidence>
<dbReference type="InterPro" id="IPR022188">
    <property type="entry name" value="TASOR_DUF3715"/>
</dbReference>
<dbReference type="PANTHER" id="PTHR16207:SF11">
    <property type="entry name" value="SET DOMAIN-CONTAINING PROTEIN"/>
    <property type="match status" value="1"/>
</dbReference>
<protein>
    <recommendedName>
        <fullName evidence="2">TASOR pseudo-PARP domain-containing protein</fullName>
    </recommendedName>
</protein>
<comment type="caution">
    <text evidence="3">The sequence shown here is derived from an EMBL/GenBank/DDBJ whole genome shotgun (WGS) entry which is preliminary data.</text>
</comment>
<organism evidence="3 4">
    <name type="scientific">Paralvinella palmiformis</name>
    <dbReference type="NCBI Taxonomy" id="53620"/>
    <lineage>
        <taxon>Eukaryota</taxon>
        <taxon>Metazoa</taxon>
        <taxon>Spiralia</taxon>
        <taxon>Lophotrochozoa</taxon>
        <taxon>Annelida</taxon>
        <taxon>Polychaeta</taxon>
        <taxon>Sedentaria</taxon>
        <taxon>Canalipalpata</taxon>
        <taxon>Terebellida</taxon>
        <taxon>Terebelliformia</taxon>
        <taxon>Alvinellidae</taxon>
        <taxon>Paralvinella</taxon>
    </lineage>
</organism>
<sequence>MAIVFLPENIVDVEEGGEAEKEILTLLKGSYLDQGFTSKWKPAKMQLIMTKSFKTEYDEKKQEMLIRGRKGCELDVRFGFVVENNIAALELVSSLGLQVHDSEYNALGYNRMGVYLCKHSDYIIGRHTTAIPRVASAAEFIEPTQGFDCHTSVIPPNPNDSLQNQFDRSQVYLYEINKLLQPASRPRQVMPYAVVHFTEEGLYTPLIDAEATSAEKLADNPRLQQIVNAINSKDKENGDEIPPVGIAPVQGAVSGLPAPIPVIGVGQVNSAPSLSPNALPGRPLVGAAKGSVMLSSPSPALVSNMDQPAVPNNQLRQAISQLTAKLEAEERTKKAAGSDIITSQVKTMPTVPRAAVPPGLAVRMPRMAASPGLGTPGLPSPVHGGSLQGAPALPQAANPALHLSTPVGAYLGNISNMPLQSSVINPAMLGMAGHNQAAMMAVGATLGHNGIIPGTTTLPPGFALPSPAGVPKAPPANHTMHGASILGSMPPQGMARSSPLVSMPAARSLTPDLQSPLHAGGMPAAGFLQPNGASTFSAQPVYNPGIIFSSSPVTYSALHQTQLAPGYSTAGISGTGLVPGYGGVEQQLALTKDAIKFEYPPGTALFGAKDPKMAGLYYQPIQPVTAAAYGQTVLLNQSLKRPLEGVGLTHTMDKRFKFI</sequence>
<keyword evidence="1" id="KW-0175">Coiled coil</keyword>
<dbReference type="AlphaFoldDB" id="A0AAD9KAU9"/>
<evidence type="ECO:0000313" key="3">
    <source>
        <dbReference type="EMBL" id="KAK2168273.1"/>
    </source>
</evidence>
<keyword evidence="4" id="KW-1185">Reference proteome</keyword>
<accession>A0AAD9KAU9</accession>
<dbReference type="EMBL" id="JAODUP010000018">
    <property type="protein sequence ID" value="KAK2168273.1"/>
    <property type="molecule type" value="Genomic_DNA"/>
</dbReference>
<dbReference type="Proteomes" id="UP001208570">
    <property type="component" value="Unassembled WGS sequence"/>
</dbReference>
<evidence type="ECO:0000313" key="4">
    <source>
        <dbReference type="Proteomes" id="UP001208570"/>
    </source>
</evidence>
<reference evidence="3" key="1">
    <citation type="journal article" date="2023" name="Mol. Biol. Evol.">
        <title>Third-Generation Sequencing Reveals the Adaptive Role of the Epigenome in Three Deep-Sea Polychaetes.</title>
        <authorList>
            <person name="Perez M."/>
            <person name="Aroh O."/>
            <person name="Sun Y."/>
            <person name="Lan Y."/>
            <person name="Juniper S.K."/>
            <person name="Young C.R."/>
            <person name="Angers B."/>
            <person name="Qian P.Y."/>
        </authorList>
    </citation>
    <scope>NUCLEOTIDE SEQUENCE</scope>
    <source>
        <strain evidence="3">P08H-3</strain>
    </source>
</reference>
<proteinExistence type="predicted"/>
<dbReference type="PANTHER" id="PTHR16207">
    <property type="entry name" value="SET DOMAIN-CONTAINING PROTEIN"/>
    <property type="match status" value="1"/>
</dbReference>